<dbReference type="RefSeq" id="WP_165613615.1">
    <property type="nucleotide sequence ID" value="NZ_FOOX01000016.1"/>
</dbReference>
<protein>
    <submittedName>
        <fullName evidence="2">CTP:molybdopterin cytidylyltransferase MocA</fullName>
    </submittedName>
</protein>
<dbReference type="PANTHER" id="PTHR43777:SF1">
    <property type="entry name" value="MOLYBDENUM COFACTOR CYTIDYLYLTRANSFERASE"/>
    <property type="match status" value="1"/>
</dbReference>
<dbReference type="InterPro" id="IPR029044">
    <property type="entry name" value="Nucleotide-diphossugar_trans"/>
</dbReference>
<dbReference type="EMBL" id="FOOX01000016">
    <property type="protein sequence ID" value="SFH10323.1"/>
    <property type="molecule type" value="Genomic_DNA"/>
</dbReference>
<evidence type="ECO:0000313" key="2">
    <source>
        <dbReference type="EMBL" id="SFH10323.1"/>
    </source>
</evidence>
<dbReference type="Pfam" id="PF12804">
    <property type="entry name" value="NTP_transf_3"/>
    <property type="match status" value="1"/>
</dbReference>
<dbReference type="STRING" id="341036.SAMN05660649_03875"/>
<organism evidence="2 3">
    <name type="scientific">Desulfotruncus arcticus DSM 17038</name>
    <dbReference type="NCBI Taxonomy" id="1121424"/>
    <lineage>
        <taxon>Bacteria</taxon>
        <taxon>Bacillati</taxon>
        <taxon>Bacillota</taxon>
        <taxon>Clostridia</taxon>
        <taxon>Eubacteriales</taxon>
        <taxon>Desulfallaceae</taxon>
        <taxon>Desulfotruncus</taxon>
    </lineage>
</organism>
<dbReference type="InterPro" id="IPR025877">
    <property type="entry name" value="MobA-like_NTP_Trfase"/>
</dbReference>
<keyword evidence="2" id="KW-0548">Nucleotidyltransferase</keyword>
<reference evidence="3" key="1">
    <citation type="submission" date="2016-10" db="EMBL/GenBank/DDBJ databases">
        <authorList>
            <person name="Varghese N."/>
            <person name="Submissions S."/>
        </authorList>
    </citation>
    <scope>NUCLEOTIDE SEQUENCE [LARGE SCALE GENOMIC DNA]</scope>
    <source>
        <strain evidence="3">DSM 17038</strain>
    </source>
</reference>
<dbReference type="PANTHER" id="PTHR43777">
    <property type="entry name" value="MOLYBDENUM COFACTOR CYTIDYLYLTRANSFERASE"/>
    <property type="match status" value="1"/>
</dbReference>
<dbReference type="Proteomes" id="UP000199337">
    <property type="component" value="Unassembled WGS sequence"/>
</dbReference>
<dbReference type="Gene3D" id="3.90.550.10">
    <property type="entry name" value="Spore Coat Polysaccharide Biosynthesis Protein SpsA, Chain A"/>
    <property type="match status" value="1"/>
</dbReference>
<dbReference type="GO" id="GO:0016779">
    <property type="term" value="F:nucleotidyltransferase activity"/>
    <property type="evidence" value="ECO:0007669"/>
    <property type="project" value="UniProtKB-KW"/>
</dbReference>
<name>A0A1I2X9X6_9FIRM</name>
<keyword evidence="3" id="KW-1185">Reference proteome</keyword>
<evidence type="ECO:0000259" key="1">
    <source>
        <dbReference type="Pfam" id="PF12804"/>
    </source>
</evidence>
<accession>A0A1I2X9X6</accession>
<feature type="domain" description="MobA-like NTP transferase" evidence="1">
    <location>
        <begin position="9"/>
        <end position="168"/>
    </location>
</feature>
<keyword evidence="2" id="KW-0808">Transferase</keyword>
<sequence length="207" mass="23511">MDITDDIAALILAAGSSFQMKEFKPLMKLGHITAVEHAVRCFNYAGINDIRIVLGYNALDVIETLKYYVVRFIFNKRFQEEMFTSVQEGIITLEPEVKAFFIMPADNPLVSVKTICTMLERFHAPDEPDIVYPIFNGRRGHPPLISAKLKMDIYNTSSTEGLRGVLKNFESGAVEAEVDDEAILLDMNAYDDYLRLLKYLKYQKVVG</sequence>
<evidence type="ECO:0000313" key="3">
    <source>
        <dbReference type="Proteomes" id="UP000199337"/>
    </source>
</evidence>
<dbReference type="SUPFAM" id="SSF53448">
    <property type="entry name" value="Nucleotide-diphospho-sugar transferases"/>
    <property type="match status" value="1"/>
</dbReference>
<dbReference type="AlphaFoldDB" id="A0A1I2X9X6"/>
<gene>
    <name evidence="2" type="ORF">SAMN05660649_03875</name>
</gene>
<dbReference type="CDD" id="cd04182">
    <property type="entry name" value="GT_2_like_f"/>
    <property type="match status" value="1"/>
</dbReference>
<proteinExistence type="predicted"/>